<dbReference type="Proteomes" id="UP001289374">
    <property type="component" value="Unassembled WGS sequence"/>
</dbReference>
<dbReference type="Gene3D" id="3.30.70.330">
    <property type="match status" value="1"/>
</dbReference>
<organism evidence="4 5">
    <name type="scientific">Sesamum angolense</name>
    <dbReference type="NCBI Taxonomy" id="2727404"/>
    <lineage>
        <taxon>Eukaryota</taxon>
        <taxon>Viridiplantae</taxon>
        <taxon>Streptophyta</taxon>
        <taxon>Embryophyta</taxon>
        <taxon>Tracheophyta</taxon>
        <taxon>Spermatophyta</taxon>
        <taxon>Magnoliopsida</taxon>
        <taxon>eudicotyledons</taxon>
        <taxon>Gunneridae</taxon>
        <taxon>Pentapetalae</taxon>
        <taxon>asterids</taxon>
        <taxon>lamiids</taxon>
        <taxon>Lamiales</taxon>
        <taxon>Pedaliaceae</taxon>
        <taxon>Sesamum</taxon>
    </lineage>
</organism>
<protein>
    <submittedName>
        <fullName evidence="4">Organelle RRM domain-containing protein 2, mitochondrial</fullName>
    </submittedName>
</protein>
<proteinExistence type="predicted"/>
<gene>
    <name evidence="4" type="ORF">Sango_2572100</name>
</gene>
<feature type="domain" description="RRM" evidence="3">
    <location>
        <begin position="51"/>
        <end position="127"/>
    </location>
</feature>
<evidence type="ECO:0000313" key="4">
    <source>
        <dbReference type="EMBL" id="KAK4387015.1"/>
    </source>
</evidence>
<reference evidence="4" key="1">
    <citation type="submission" date="2020-06" db="EMBL/GenBank/DDBJ databases">
        <authorList>
            <person name="Li T."/>
            <person name="Hu X."/>
            <person name="Zhang T."/>
            <person name="Song X."/>
            <person name="Zhang H."/>
            <person name="Dai N."/>
            <person name="Sheng W."/>
            <person name="Hou X."/>
            <person name="Wei L."/>
        </authorList>
    </citation>
    <scope>NUCLEOTIDE SEQUENCE</scope>
    <source>
        <strain evidence="4">K16</strain>
        <tissue evidence="4">Leaf</tissue>
    </source>
</reference>
<sequence length="364" mass="40227">MAMRAAATATAAISANSRMGRGLSALFSSSSFPFNLPQAKVEKPPPAEPSTNLFVSGLSKRTTTEGLRDAFAKFGEVVHAKVVTDRVSGYSKGFGFVQYATIEQAESGIKGMDGQAHRPGNFKYMEKWDHIIASKYCDGPPKWPEILFVENLCRHLTTLVEFLDGWVIFAEYARPRPPLPPLNSGPPYGQRTTPGPPETWTLHVVDQLRGVHLHNTSASFPPSLQSPSIFILLQLTHPSYQTVSPDINPGTLCQINFGQTGGEVGVQLPSSPGNYNSIPTATGLWIFRAEKQHLSLHSILVSHAVGSCQVNHDFAPAFSRHGCRLLPRGQFEFVAVWWVGVVSMWCRRNLMLPDWILFTWKSFH</sequence>
<keyword evidence="1 2" id="KW-0694">RNA-binding</keyword>
<dbReference type="Pfam" id="PF00076">
    <property type="entry name" value="RRM_1"/>
    <property type="match status" value="1"/>
</dbReference>
<dbReference type="InterPro" id="IPR000504">
    <property type="entry name" value="RRM_dom"/>
</dbReference>
<evidence type="ECO:0000256" key="2">
    <source>
        <dbReference type="PROSITE-ProRule" id="PRU00176"/>
    </source>
</evidence>
<dbReference type="AlphaFoldDB" id="A0AAE1W578"/>
<dbReference type="EMBL" id="JACGWL010000015">
    <property type="protein sequence ID" value="KAK4387015.1"/>
    <property type="molecule type" value="Genomic_DNA"/>
</dbReference>
<name>A0AAE1W578_9LAMI</name>
<keyword evidence="5" id="KW-1185">Reference proteome</keyword>
<dbReference type="GO" id="GO:0003723">
    <property type="term" value="F:RNA binding"/>
    <property type="evidence" value="ECO:0007669"/>
    <property type="project" value="UniProtKB-UniRule"/>
</dbReference>
<evidence type="ECO:0000256" key="1">
    <source>
        <dbReference type="ARBA" id="ARBA00022884"/>
    </source>
</evidence>
<reference evidence="4" key="2">
    <citation type="journal article" date="2024" name="Plant">
        <title>Genomic evolution and insights into agronomic trait innovations of Sesamum species.</title>
        <authorList>
            <person name="Miao H."/>
            <person name="Wang L."/>
            <person name="Qu L."/>
            <person name="Liu H."/>
            <person name="Sun Y."/>
            <person name="Le M."/>
            <person name="Wang Q."/>
            <person name="Wei S."/>
            <person name="Zheng Y."/>
            <person name="Lin W."/>
            <person name="Duan Y."/>
            <person name="Cao H."/>
            <person name="Xiong S."/>
            <person name="Wang X."/>
            <person name="Wei L."/>
            <person name="Li C."/>
            <person name="Ma Q."/>
            <person name="Ju M."/>
            <person name="Zhao R."/>
            <person name="Li G."/>
            <person name="Mu C."/>
            <person name="Tian Q."/>
            <person name="Mei H."/>
            <person name="Zhang T."/>
            <person name="Gao T."/>
            <person name="Zhang H."/>
        </authorList>
    </citation>
    <scope>NUCLEOTIDE SEQUENCE</scope>
    <source>
        <strain evidence="4">K16</strain>
    </source>
</reference>
<dbReference type="InterPro" id="IPR035979">
    <property type="entry name" value="RBD_domain_sf"/>
</dbReference>
<comment type="caution">
    <text evidence="4">The sequence shown here is derived from an EMBL/GenBank/DDBJ whole genome shotgun (WGS) entry which is preliminary data.</text>
</comment>
<evidence type="ECO:0000313" key="5">
    <source>
        <dbReference type="Proteomes" id="UP001289374"/>
    </source>
</evidence>
<evidence type="ECO:0000259" key="3">
    <source>
        <dbReference type="PROSITE" id="PS50102"/>
    </source>
</evidence>
<dbReference type="GO" id="GO:0005739">
    <property type="term" value="C:mitochondrion"/>
    <property type="evidence" value="ECO:0007669"/>
    <property type="project" value="TreeGrafter"/>
</dbReference>
<dbReference type="PANTHER" id="PTHR48029">
    <property type="entry name" value="NUCLEOLAR PROTEIN 8"/>
    <property type="match status" value="1"/>
</dbReference>
<dbReference type="SUPFAM" id="SSF54928">
    <property type="entry name" value="RNA-binding domain, RBD"/>
    <property type="match status" value="1"/>
</dbReference>
<dbReference type="SMART" id="SM00360">
    <property type="entry name" value="RRM"/>
    <property type="match status" value="1"/>
</dbReference>
<dbReference type="PROSITE" id="PS50102">
    <property type="entry name" value="RRM"/>
    <property type="match status" value="1"/>
</dbReference>
<dbReference type="GO" id="GO:0080156">
    <property type="term" value="P:mitochondrial mRNA modification"/>
    <property type="evidence" value="ECO:0007669"/>
    <property type="project" value="TreeGrafter"/>
</dbReference>
<dbReference type="PANTHER" id="PTHR48029:SF1">
    <property type="entry name" value="NUCLEOLAR PROTEIN 8"/>
    <property type="match status" value="1"/>
</dbReference>
<dbReference type="InterPro" id="IPR012677">
    <property type="entry name" value="Nucleotide-bd_a/b_plait_sf"/>
</dbReference>
<accession>A0AAE1W578</accession>